<name>A0A516RJN1_STRST</name>
<dbReference type="RefSeq" id="WP_144323071.1">
    <property type="nucleotide sequence ID" value="NZ_CP040916.1"/>
</dbReference>
<keyword evidence="1" id="KW-0812">Transmembrane</keyword>
<evidence type="ECO:0000313" key="3">
    <source>
        <dbReference type="Proteomes" id="UP000316806"/>
    </source>
</evidence>
<proteinExistence type="predicted"/>
<gene>
    <name evidence="2" type="ORF">FH965_39355</name>
</gene>
<dbReference type="EMBL" id="CP040916">
    <property type="protein sequence ID" value="QDQ15870.1"/>
    <property type="molecule type" value="Genomic_DNA"/>
</dbReference>
<organism evidence="2 3">
    <name type="scientific">Streptomyces spectabilis</name>
    <dbReference type="NCBI Taxonomy" id="68270"/>
    <lineage>
        <taxon>Bacteria</taxon>
        <taxon>Bacillati</taxon>
        <taxon>Actinomycetota</taxon>
        <taxon>Actinomycetes</taxon>
        <taxon>Kitasatosporales</taxon>
        <taxon>Streptomycetaceae</taxon>
        <taxon>Streptomyces</taxon>
    </lineage>
</organism>
<feature type="transmembrane region" description="Helical" evidence="1">
    <location>
        <begin position="40"/>
        <end position="59"/>
    </location>
</feature>
<sequence length="184" mass="18876">MSHPFLAAGSGLVTASGCVWYVPALVELRAGADRPVSRRMAAAACVSGWTAAAVATVLLLVAEAWWLPCAAVGAGTVATAVLRTGAAVRRRREEQEAAHHWAQLGALPHPLGAGDSRHVVAVLIGCGLVTAVTVATIKVAAGPEGTSEWLAAAVTPAAVLGLFLAVAFAHGRTVHRRDRNGRAR</sequence>
<accession>A0A516RJN1</accession>
<keyword evidence="1" id="KW-0472">Membrane</keyword>
<evidence type="ECO:0000256" key="1">
    <source>
        <dbReference type="SAM" id="Phobius"/>
    </source>
</evidence>
<reference evidence="2 3" key="1">
    <citation type="journal article" date="2019" name="J. Ind. Microbiol. Biotechnol.">
        <title>The complete genomic sequence of Streptomyces spectabilis NRRL-2792 and identification of secondary metabolite biosynthetic gene clusters.</title>
        <authorList>
            <person name="Sinha A."/>
            <person name="Phillips-Salemka S."/>
            <person name="Niraula T.A."/>
            <person name="Short K.A."/>
            <person name="Niraula N.P."/>
        </authorList>
    </citation>
    <scope>NUCLEOTIDE SEQUENCE [LARGE SCALE GENOMIC DNA]</scope>
    <source>
        <strain evidence="2 3">NRRL 2792</strain>
    </source>
</reference>
<evidence type="ECO:0000313" key="2">
    <source>
        <dbReference type="EMBL" id="QDQ15870.1"/>
    </source>
</evidence>
<feature type="transmembrane region" description="Helical" evidence="1">
    <location>
        <begin position="6"/>
        <end position="28"/>
    </location>
</feature>
<feature type="transmembrane region" description="Helical" evidence="1">
    <location>
        <begin position="119"/>
        <end position="137"/>
    </location>
</feature>
<feature type="transmembrane region" description="Helical" evidence="1">
    <location>
        <begin position="65"/>
        <end position="82"/>
    </location>
</feature>
<dbReference type="AlphaFoldDB" id="A0A516RJN1"/>
<keyword evidence="1" id="KW-1133">Transmembrane helix</keyword>
<dbReference type="Proteomes" id="UP000316806">
    <property type="component" value="Chromosome"/>
</dbReference>
<protein>
    <submittedName>
        <fullName evidence="2">Uncharacterized protein</fullName>
    </submittedName>
</protein>
<feature type="transmembrane region" description="Helical" evidence="1">
    <location>
        <begin position="149"/>
        <end position="169"/>
    </location>
</feature>